<keyword evidence="3 10" id="KW-0812">Transmembrane</keyword>
<evidence type="ECO:0000313" key="13">
    <source>
        <dbReference type="EMBL" id="RWS03155.1"/>
    </source>
</evidence>
<dbReference type="PANTHER" id="PTHR24235">
    <property type="entry name" value="NEUROPEPTIDE Y RECEPTOR"/>
    <property type="match status" value="1"/>
</dbReference>
<feature type="transmembrane region" description="Helical" evidence="10">
    <location>
        <begin position="94"/>
        <end position="118"/>
    </location>
</feature>
<dbReference type="Proteomes" id="UP000285301">
    <property type="component" value="Unassembled WGS sequence"/>
</dbReference>
<dbReference type="AlphaFoldDB" id="A0A443QR92"/>
<dbReference type="EMBL" id="NCKU01004713">
    <property type="protein sequence ID" value="RWS05538.1"/>
    <property type="molecule type" value="Genomic_DNA"/>
</dbReference>
<protein>
    <submittedName>
        <fullName evidence="14">Neuropeptide F receptor-like protein</fullName>
    </submittedName>
</protein>
<dbReference type="PANTHER" id="PTHR24235:SF29">
    <property type="entry name" value="GH23382P"/>
    <property type="match status" value="1"/>
</dbReference>
<dbReference type="GO" id="GO:0016020">
    <property type="term" value="C:membrane"/>
    <property type="evidence" value="ECO:0007669"/>
    <property type="project" value="UniProtKB-SubCell"/>
</dbReference>
<dbReference type="EMBL" id="NCKU01006990">
    <property type="protein sequence ID" value="RWS02989.1"/>
    <property type="molecule type" value="Genomic_DNA"/>
</dbReference>
<evidence type="ECO:0000256" key="8">
    <source>
        <dbReference type="ARBA" id="ARBA00023224"/>
    </source>
</evidence>
<evidence type="ECO:0000256" key="9">
    <source>
        <dbReference type="SAM" id="MobiDB-lite"/>
    </source>
</evidence>
<reference evidence="14" key="2">
    <citation type="submission" date="2018-11" db="EMBL/GenBank/DDBJ databases">
        <title>Trombidioid mite genomics.</title>
        <authorList>
            <person name="Dong X."/>
        </authorList>
    </citation>
    <scope>NUCLEOTIDE SEQUENCE</scope>
    <source>
        <strain evidence="14">UoL-WK</strain>
    </source>
</reference>
<organism evidence="14 15">
    <name type="scientific">Dinothrombium tinctorium</name>
    <dbReference type="NCBI Taxonomy" id="1965070"/>
    <lineage>
        <taxon>Eukaryota</taxon>
        <taxon>Metazoa</taxon>
        <taxon>Ecdysozoa</taxon>
        <taxon>Arthropoda</taxon>
        <taxon>Chelicerata</taxon>
        <taxon>Arachnida</taxon>
        <taxon>Acari</taxon>
        <taxon>Acariformes</taxon>
        <taxon>Trombidiformes</taxon>
        <taxon>Prostigmata</taxon>
        <taxon>Anystina</taxon>
        <taxon>Parasitengona</taxon>
        <taxon>Trombidioidea</taxon>
        <taxon>Trombidiidae</taxon>
        <taxon>Dinothrombium</taxon>
    </lineage>
</organism>
<sequence>MVPFLKGVVVFVSAGTVTTIAFDRLIRILYTQPIGHNLSAGNLTCRYSLLIWFLAIFLSVPVFHYKQLIEVGIKNVFSYSICVEVWPNRAGFQYTLITFAVAFIVPLCFLIVCHVKILRFLKMHMHRMNNARQVAPTAENETSESTNREESNRKNESNENTSTTSFIRNEARRHSKVMFSLIVGTISYALAWLPWNVFNLYADYYMNDVTLTFQQIYLIFSICYLIAMSSTITNAVIYGYMNTNIQREIKALKNEFMCYFKPNRRSNEVQI</sequence>
<evidence type="ECO:0000313" key="12">
    <source>
        <dbReference type="EMBL" id="RWS02989.1"/>
    </source>
</evidence>
<name>A0A443QR92_9ACAR</name>
<keyword evidence="7 14" id="KW-0675">Receptor</keyword>
<dbReference type="STRING" id="1965070.A0A443QR92"/>
<comment type="caution">
    <text evidence="14">The sequence shown here is derived from an EMBL/GenBank/DDBJ whole genome shotgun (WGS) entry which is preliminary data.</text>
</comment>
<dbReference type="InterPro" id="IPR000611">
    <property type="entry name" value="NPY_rcpt"/>
</dbReference>
<keyword evidence="5" id="KW-0297">G-protein coupled receptor</keyword>
<evidence type="ECO:0000256" key="2">
    <source>
        <dbReference type="ARBA" id="ARBA00010663"/>
    </source>
</evidence>
<keyword evidence="8" id="KW-0807">Transducer</keyword>
<feature type="transmembrane region" description="Helical" evidence="10">
    <location>
        <begin position="47"/>
        <end position="65"/>
    </location>
</feature>
<dbReference type="Gene3D" id="1.20.1070.10">
    <property type="entry name" value="Rhodopsin 7-helix transmembrane proteins"/>
    <property type="match status" value="1"/>
</dbReference>
<feature type="compositionally biased region" description="Basic and acidic residues" evidence="9">
    <location>
        <begin position="146"/>
        <end position="157"/>
    </location>
</feature>
<keyword evidence="6 10" id="KW-0472">Membrane</keyword>
<comment type="similarity">
    <text evidence="2">Belongs to the G-protein coupled receptor 1 family.</text>
</comment>
<proteinExistence type="inferred from homology"/>
<gene>
    <name evidence="14" type="ORF">B4U79_18312</name>
    <name evidence="13" type="ORF">B4U79_18447</name>
    <name evidence="12" type="ORF">B4U79_18455</name>
</gene>
<accession>A0A443QR92</accession>
<evidence type="ECO:0000256" key="5">
    <source>
        <dbReference type="ARBA" id="ARBA00023040"/>
    </source>
</evidence>
<dbReference type="OrthoDB" id="9046662at2759"/>
<evidence type="ECO:0000256" key="10">
    <source>
        <dbReference type="SAM" id="Phobius"/>
    </source>
</evidence>
<evidence type="ECO:0000313" key="15">
    <source>
        <dbReference type="Proteomes" id="UP000285301"/>
    </source>
</evidence>
<evidence type="ECO:0000313" key="14">
    <source>
        <dbReference type="EMBL" id="RWS05538.1"/>
    </source>
</evidence>
<evidence type="ECO:0000256" key="6">
    <source>
        <dbReference type="ARBA" id="ARBA00023136"/>
    </source>
</evidence>
<evidence type="ECO:0000256" key="3">
    <source>
        <dbReference type="ARBA" id="ARBA00022692"/>
    </source>
</evidence>
<feature type="region of interest" description="Disordered" evidence="9">
    <location>
        <begin position="133"/>
        <end position="165"/>
    </location>
</feature>
<keyword evidence="4 10" id="KW-1133">Transmembrane helix</keyword>
<reference evidence="14 15" key="1">
    <citation type="journal article" date="2018" name="Gigascience">
        <title>Genomes of trombidid mites reveal novel predicted allergens and laterally-transferred genes associated with secondary metabolism.</title>
        <authorList>
            <person name="Dong X."/>
            <person name="Chaisiri K."/>
            <person name="Xia D."/>
            <person name="Armstrong S.D."/>
            <person name="Fang Y."/>
            <person name="Donnelly M.J."/>
            <person name="Kadowaki T."/>
            <person name="McGarry J.W."/>
            <person name="Darby A.C."/>
            <person name="Makepeace B.L."/>
        </authorList>
    </citation>
    <scope>NUCLEOTIDE SEQUENCE [LARGE SCALE GENOMIC DNA]</scope>
    <source>
        <strain evidence="14">UoL-WK</strain>
    </source>
</reference>
<feature type="transmembrane region" description="Helical" evidence="10">
    <location>
        <begin position="177"/>
        <end position="195"/>
    </location>
</feature>
<feature type="transmembrane region" description="Helical" evidence="10">
    <location>
        <begin position="215"/>
        <end position="240"/>
    </location>
</feature>
<keyword evidence="15" id="KW-1185">Reference proteome</keyword>
<comment type="subcellular location">
    <subcellularLocation>
        <location evidence="1">Membrane</location>
        <topology evidence="1">Multi-pass membrane protein</topology>
    </subcellularLocation>
</comment>
<dbReference type="PROSITE" id="PS50262">
    <property type="entry name" value="G_PROTEIN_RECEP_F1_2"/>
    <property type="match status" value="1"/>
</dbReference>
<feature type="transmembrane region" description="Helical" evidence="10">
    <location>
        <begin position="6"/>
        <end position="26"/>
    </location>
</feature>
<evidence type="ECO:0000256" key="1">
    <source>
        <dbReference type="ARBA" id="ARBA00004141"/>
    </source>
</evidence>
<dbReference type="Pfam" id="PF00001">
    <property type="entry name" value="7tm_1"/>
    <property type="match status" value="1"/>
</dbReference>
<evidence type="ECO:0000259" key="11">
    <source>
        <dbReference type="PROSITE" id="PS50262"/>
    </source>
</evidence>
<dbReference type="InterPro" id="IPR017452">
    <property type="entry name" value="GPCR_Rhodpsn_7TM"/>
</dbReference>
<evidence type="ECO:0000256" key="4">
    <source>
        <dbReference type="ARBA" id="ARBA00022989"/>
    </source>
</evidence>
<feature type="domain" description="G-protein coupled receptors family 1 profile" evidence="11">
    <location>
        <begin position="1"/>
        <end position="238"/>
    </location>
</feature>
<dbReference type="SUPFAM" id="SSF81321">
    <property type="entry name" value="Family A G protein-coupled receptor-like"/>
    <property type="match status" value="1"/>
</dbReference>
<dbReference type="InterPro" id="IPR000276">
    <property type="entry name" value="GPCR_Rhodpsn"/>
</dbReference>
<dbReference type="PRINTS" id="PR00237">
    <property type="entry name" value="GPCRRHODOPSN"/>
</dbReference>
<evidence type="ECO:0000256" key="7">
    <source>
        <dbReference type="ARBA" id="ARBA00023170"/>
    </source>
</evidence>
<dbReference type="GO" id="GO:0004983">
    <property type="term" value="F:neuropeptide Y receptor activity"/>
    <property type="evidence" value="ECO:0007669"/>
    <property type="project" value="InterPro"/>
</dbReference>
<dbReference type="EMBL" id="NCKU01006791">
    <property type="protein sequence ID" value="RWS03155.1"/>
    <property type="molecule type" value="Genomic_DNA"/>
</dbReference>
<dbReference type="PRINTS" id="PR01012">
    <property type="entry name" value="NRPEPTIDEYR"/>
</dbReference>